<evidence type="ECO:0000256" key="1">
    <source>
        <dbReference type="ARBA" id="ARBA00022536"/>
    </source>
</evidence>
<reference evidence="11" key="3">
    <citation type="submission" date="2025-09" db="UniProtKB">
        <authorList>
            <consortium name="Ensembl"/>
        </authorList>
    </citation>
    <scope>IDENTIFICATION</scope>
</reference>
<reference evidence="11" key="2">
    <citation type="submission" date="2025-08" db="UniProtKB">
        <authorList>
            <consortium name="Ensembl"/>
        </authorList>
    </citation>
    <scope>IDENTIFICATION</scope>
</reference>
<feature type="domain" description="Laminin G" evidence="9">
    <location>
        <begin position="298"/>
        <end position="490"/>
    </location>
</feature>
<accession>A0AAQ5YLP2</accession>
<feature type="compositionally biased region" description="Low complexity" evidence="7">
    <location>
        <begin position="803"/>
        <end position="813"/>
    </location>
</feature>
<dbReference type="InterPro" id="IPR000152">
    <property type="entry name" value="EGF-type_Asp/Asn_hydroxyl_site"/>
</dbReference>
<dbReference type="PROSITE" id="PS01186">
    <property type="entry name" value="EGF_2"/>
    <property type="match status" value="2"/>
</dbReference>
<dbReference type="SMART" id="SM00179">
    <property type="entry name" value="EGF_CA"/>
    <property type="match status" value="3"/>
</dbReference>
<feature type="domain" description="EGF-like" evidence="10">
    <location>
        <begin position="34"/>
        <end position="69"/>
    </location>
</feature>
<dbReference type="Pfam" id="PF02210">
    <property type="entry name" value="Laminin_G_2"/>
    <property type="match status" value="2"/>
</dbReference>
<dbReference type="Ensembl" id="ENSAOCT00000043734.1">
    <property type="protein sequence ID" value="ENSAOCP00000053787.1"/>
    <property type="gene ID" value="ENSAOCG00000032973.1"/>
</dbReference>
<dbReference type="GeneTree" id="ENSGT00940000155719"/>
<feature type="transmembrane region" description="Helical" evidence="8">
    <location>
        <begin position="563"/>
        <end position="586"/>
    </location>
</feature>
<feature type="domain" description="EGF-like" evidence="10">
    <location>
        <begin position="507"/>
        <end position="542"/>
    </location>
</feature>
<evidence type="ECO:0000256" key="3">
    <source>
        <dbReference type="ARBA" id="ARBA00022737"/>
    </source>
</evidence>
<feature type="disulfide bond" evidence="6">
    <location>
        <begin position="22"/>
        <end position="31"/>
    </location>
</feature>
<dbReference type="SUPFAM" id="SSF49899">
    <property type="entry name" value="Concanavalin A-like lectins/glucanases"/>
    <property type="match status" value="2"/>
</dbReference>
<feature type="region of interest" description="Disordered" evidence="7">
    <location>
        <begin position="785"/>
        <end position="813"/>
    </location>
</feature>
<feature type="domain" description="EGF-like" evidence="10">
    <location>
        <begin position="1"/>
        <end position="32"/>
    </location>
</feature>
<dbReference type="PROSITE" id="PS00022">
    <property type="entry name" value="EGF_1"/>
    <property type="match status" value="4"/>
</dbReference>
<keyword evidence="5" id="KW-0325">Glycoprotein</keyword>
<dbReference type="PROSITE" id="PS50026">
    <property type="entry name" value="EGF_3"/>
    <property type="match status" value="4"/>
</dbReference>
<keyword evidence="12" id="KW-1185">Reference proteome</keyword>
<feature type="disulfide bond" evidence="6">
    <location>
        <begin position="532"/>
        <end position="541"/>
    </location>
</feature>
<evidence type="ECO:0000313" key="12">
    <source>
        <dbReference type="Proteomes" id="UP001501940"/>
    </source>
</evidence>
<evidence type="ECO:0000259" key="10">
    <source>
        <dbReference type="PROSITE" id="PS50026"/>
    </source>
</evidence>
<dbReference type="SUPFAM" id="SSF57196">
    <property type="entry name" value="EGF/Laminin"/>
    <property type="match status" value="1"/>
</dbReference>
<dbReference type="Proteomes" id="UP001501940">
    <property type="component" value="Chromosome 7"/>
</dbReference>
<comment type="caution">
    <text evidence="6">Lacks conserved residue(s) required for the propagation of feature annotation.</text>
</comment>
<proteinExistence type="predicted"/>
<evidence type="ECO:0000256" key="7">
    <source>
        <dbReference type="SAM" id="MobiDB-lite"/>
    </source>
</evidence>
<dbReference type="CDD" id="cd00110">
    <property type="entry name" value="LamG"/>
    <property type="match status" value="2"/>
</dbReference>
<sequence length="924" mass="102422">MKVKCQNGATCTPSLDGYHCDCVPGFEGEMCEDFIDHCRSAPCVEGSCINLQTGFSCNCPFGVSGVHCEEHSYGFEELSFMEFPSLDRRTNLVSLEFATVQRNSLLLYNPRGSSSRDFLALEILDGAVHLSYDLGSGPVRLQTHKHVADGAFHSVTVRRIGNMGSLHVDNCTDVENNGFCFSQSDGSISQRTLDVGNNNMTIGGLRTIDFILLHPTQIQSHDFVGCIRNIHVNGILLRPSMALATYNIFDRCPRAAVSPCLSVPCKNAGVCHDLWFDYLCECKSPFTGRNCAKEMTDELVLHFNGSDYIEYVIKERFKRDYLIKDLVGGKKEGNMRDQTVINIKFKTKEDGVLLFVLGQMGYIMLKIKDRKPVYVSKDTLSGHLSEFIVDPPVADGVWHVFSLFSNGQNTFLLVDGKPVLNSTDLSMNFTPLSVEKIILGAALTGDTKLQQSGFSGCVQYFNVSGYSLPVSGHSLMVDVWPSSTLTHSNCSFPGVCFPSLCSEEDTAQRTCLSNCQNRWTCGPAVQSRSCICLHNVSGHFCDLCVATMENYNECSEIQGSTPLWLIAVVLPLISMLVISGMLVVLCRVRQFDATCQTESLPQKTEQGTDNSAFCFGDSTVLTDAVSPERENRHDPASADQRRSSVDFYCDTSLSSAQQVPNSELEYYEIGSICSAYHSDNTSLKLSWHKHFYSTKCVKAGAKQWADLGMLLAGLKKETSSQEKSPTKPHNVAFRNQQLLTKLDTEQPRQMLPCYIKRFLQPETLEPIQCLTFEEISKLNAPLEQTMPHQPTLKSGPAESTMRTDVSSESETDSTFTCSESEYGQFSIISGTKYIHDQSSLPSKSSNLRQQGLLPVNSFLQQSCLSAAAQGKAESAACTMLEQWEEILQMHLPFGSYAPVFKDIAHLPIESNYSYDMQSDIEEII</sequence>
<keyword evidence="8" id="KW-0472">Membrane</keyword>
<dbReference type="Pfam" id="PF00008">
    <property type="entry name" value="EGF"/>
    <property type="match status" value="2"/>
</dbReference>
<keyword evidence="8" id="KW-0812">Transmembrane</keyword>
<dbReference type="InterPro" id="IPR001881">
    <property type="entry name" value="EGF-like_Ca-bd_dom"/>
</dbReference>
<dbReference type="PROSITE" id="PS50025">
    <property type="entry name" value="LAM_G_DOMAIN"/>
    <property type="match status" value="2"/>
</dbReference>
<dbReference type="SMART" id="SM00282">
    <property type="entry name" value="LamG"/>
    <property type="match status" value="2"/>
</dbReference>
<keyword evidence="1 6" id="KW-0245">EGF-like domain</keyword>
<dbReference type="InterPro" id="IPR000742">
    <property type="entry name" value="EGF"/>
</dbReference>
<keyword evidence="3" id="KW-0677">Repeat</keyword>
<reference evidence="11 12" key="1">
    <citation type="submission" date="2022-01" db="EMBL/GenBank/DDBJ databases">
        <title>A chromosome-scale genome assembly of the false clownfish, Amphiprion ocellaris.</title>
        <authorList>
            <person name="Ryu T."/>
        </authorList>
    </citation>
    <scope>NUCLEOTIDE SEQUENCE [LARGE SCALE GENOMIC DNA]</scope>
</reference>
<dbReference type="GO" id="GO:0005509">
    <property type="term" value="F:calcium ion binding"/>
    <property type="evidence" value="ECO:0007669"/>
    <property type="project" value="InterPro"/>
</dbReference>
<dbReference type="PROSITE" id="PS00010">
    <property type="entry name" value="ASX_HYDROXYL"/>
    <property type="match status" value="2"/>
</dbReference>
<feature type="domain" description="EGF-like" evidence="10">
    <location>
        <begin position="256"/>
        <end position="292"/>
    </location>
</feature>
<name>A0AAQ5YLP2_AMPOC</name>
<feature type="domain" description="Laminin G" evidence="9">
    <location>
        <begin position="70"/>
        <end position="260"/>
    </location>
</feature>
<feature type="disulfide bond" evidence="6">
    <location>
        <begin position="59"/>
        <end position="68"/>
    </location>
</feature>
<dbReference type="GO" id="GO:0005604">
    <property type="term" value="C:basement membrane"/>
    <property type="evidence" value="ECO:0007669"/>
    <property type="project" value="UniProtKB-ARBA"/>
</dbReference>
<evidence type="ECO:0000256" key="2">
    <source>
        <dbReference type="ARBA" id="ARBA00022729"/>
    </source>
</evidence>
<dbReference type="Gene3D" id="2.10.25.10">
    <property type="entry name" value="Laminin"/>
    <property type="match status" value="3"/>
</dbReference>
<dbReference type="PANTHER" id="PTHR15036:SF85">
    <property type="entry name" value="SP2353, ISOFORM A"/>
    <property type="match status" value="1"/>
</dbReference>
<feature type="disulfide bond" evidence="6">
    <location>
        <begin position="282"/>
        <end position="291"/>
    </location>
</feature>
<dbReference type="InterPro" id="IPR001791">
    <property type="entry name" value="Laminin_G"/>
</dbReference>
<evidence type="ECO:0000313" key="11">
    <source>
        <dbReference type="Ensembl" id="ENSAOCP00000053787.1"/>
    </source>
</evidence>
<keyword evidence="4 6" id="KW-1015">Disulfide bond</keyword>
<feature type="disulfide bond" evidence="6">
    <location>
        <begin position="38"/>
        <end position="48"/>
    </location>
</feature>
<evidence type="ECO:0000259" key="9">
    <source>
        <dbReference type="PROSITE" id="PS50025"/>
    </source>
</evidence>
<dbReference type="CDD" id="cd00054">
    <property type="entry name" value="EGF_CA"/>
    <property type="match status" value="3"/>
</dbReference>
<evidence type="ECO:0000256" key="4">
    <source>
        <dbReference type="ARBA" id="ARBA00023157"/>
    </source>
</evidence>
<dbReference type="InterPro" id="IPR050372">
    <property type="entry name" value="Neurexin-related_CASP"/>
</dbReference>
<dbReference type="AlphaFoldDB" id="A0AAQ5YLP2"/>
<evidence type="ECO:0000256" key="5">
    <source>
        <dbReference type="ARBA" id="ARBA00023180"/>
    </source>
</evidence>
<dbReference type="FunFam" id="2.10.25.10:FF:000012">
    <property type="entry name" value="Delta-like protein"/>
    <property type="match status" value="1"/>
</dbReference>
<evidence type="ECO:0000256" key="6">
    <source>
        <dbReference type="PROSITE-ProRule" id="PRU00076"/>
    </source>
</evidence>
<protein>
    <submittedName>
        <fullName evidence="11">Uncharacterized protein</fullName>
    </submittedName>
</protein>
<dbReference type="PANTHER" id="PTHR15036">
    <property type="entry name" value="PIKACHURIN-LIKE PROTEIN"/>
    <property type="match status" value="1"/>
</dbReference>
<dbReference type="Gene3D" id="2.60.120.200">
    <property type="match status" value="2"/>
</dbReference>
<keyword evidence="2" id="KW-0732">Signal</keyword>
<dbReference type="InterPro" id="IPR013320">
    <property type="entry name" value="ConA-like_dom_sf"/>
</dbReference>
<organism evidence="11 12">
    <name type="scientific">Amphiprion ocellaris</name>
    <name type="common">Clown anemonefish</name>
    <dbReference type="NCBI Taxonomy" id="80972"/>
    <lineage>
        <taxon>Eukaryota</taxon>
        <taxon>Metazoa</taxon>
        <taxon>Chordata</taxon>
        <taxon>Craniata</taxon>
        <taxon>Vertebrata</taxon>
        <taxon>Euteleostomi</taxon>
        <taxon>Actinopterygii</taxon>
        <taxon>Neopterygii</taxon>
        <taxon>Teleostei</taxon>
        <taxon>Neoteleostei</taxon>
        <taxon>Acanthomorphata</taxon>
        <taxon>Ovalentaria</taxon>
        <taxon>Pomacentridae</taxon>
        <taxon>Amphiprion</taxon>
    </lineage>
</organism>
<keyword evidence="8" id="KW-1133">Transmembrane helix</keyword>
<dbReference type="SMART" id="SM00181">
    <property type="entry name" value="EGF"/>
    <property type="match status" value="4"/>
</dbReference>
<dbReference type="GO" id="GO:0016020">
    <property type="term" value="C:membrane"/>
    <property type="evidence" value="ECO:0007669"/>
    <property type="project" value="UniProtKB-SubCell"/>
</dbReference>
<evidence type="ECO:0000256" key="8">
    <source>
        <dbReference type="SAM" id="Phobius"/>
    </source>
</evidence>
<feature type="disulfide bond" evidence="6">
    <location>
        <begin position="511"/>
        <end position="521"/>
    </location>
</feature>